<organism evidence="4 5">
    <name type="scientific">Bursaphelenchus okinawaensis</name>
    <dbReference type="NCBI Taxonomy" id="465554"/>
    <lineage>
        <taxon>Eukaryota</taxon>
        <taxon>Metazoa</taxon>
        <taxon>Ecdysozoa</taxon>
        <taxon>Nematoda</taxon>
        <taxon>Chromadorea</taxon>
        <taxon>Rhabditida</taxon>
        <taxon>Tylenchina</taxon>
        <taxon>Tylenchomorpha</taxon>
        <taxon>Aphelenchoidea</taxon>
        <taxon>Aphelenchoididae</taxon>
        <taxon>Bursaphelenchus</taxon>
    </lineage>
</organism>
<dbReference type="PANTHER" id="PTHR43684:SF1">
    <property type="entry name" value="ENOYL-COA DELTA ISOMERASE 2"/>
    <property type="match status" value="1"/>
</dbReference>
<keyword evidence="2" id="KW-0576">Peroxisome</keyword>
<dbReference type="OrthoDB" id="409763at2759"/>
<dbReference type="Gene3D" id="1.10.12.10">
    <property type="entry name" value="Lyase 2-enoyl-coa Hydratase, Chain A, domain 2"/>
    <property type="match status" value="1"/>
</dbReference>
<evidence type="ECO:0000256" key="3">
    <source>
        <dbReference type="ARBA" id="ARBA00023235"/>
    </source>
</evidence>
<evidence type="ECO:0000256" key="2">
    <source>
        <dbReference type="ARBA" id="ARBA00023140"/>
    </source>
</evidence>
<dbReference type="GO" id="GO:0005777">
    <property type="term" value="C:peroxisome"/>
    <property type="evidence" value="ECO:0007669"/>
    <property type="project" value="UniProtKB-SubCell"/>
</dbReference>
<dbReference type="Pfam" id="PF00378">
    <property type="entry name" value="ECH_1"/>
    <property type="match status" value="1"/>
</dbReference>
<dbReference type="InterPro" id="IPR029045">
    <property type="entry name" value="ClpP/crotonase-like_dom_sf"/>
</dbReference>
<comment type="subcellular location">
    <subcellularLocation>
        <location evidence="1">Peroxisome</location>
    </subcellularLocation>
</comment>
<dbReference type="InterPro" id="IPR001753">
    <property type="entry name" value="Enoyl-CoA_hydra/iso"/>
</dbReference>
<keyword evidence="5" id="KW-1185">Reference proteome</keyword>
<accession>A0A811K1P0</accession>
<dbReference type="Proteomes" id="UP000783686">
    <property type="component" value="Unassembled WGS sequence"/>
</dbReference>
<sequence>MLQRSGHLLRSFGAVRAMAQSAEASTAVNGITQKPEGPLYRVILDRPEVFNAFHIPMFHELAKALRTADSDSESKITVLSGRGKLFTAGNDLNNIGKVDSKAALEETADKLCAAVTDCFNAFIDHEKPLVCLVNGPGYGIGTTCLPLCDVVIAVDNAVFNTPFTPLGYSPEGCSTYTFNKLLGTSRAQDLLLFNRTITAKEALDWGLVARLVPKDQFEEETEKLLKSYSKLPKNSLRINKVMSRELEKEKLHQVHQREMKMLRERFLSEESLEATKRFLESRRKK</sequence>
<evidence type="ECO:0000313" key="4">
    <source>
        <dbReference type="EMBL" id="CAD5209336.1"/>
    </source>
</evidence>
<evidence type="ECO:0000313" key="5">
    <source>
        <dbReference type="Proteomes" id="UP000614601"/>
    </source>
</evidence>
<dbReference type="PANTHER" id="PTHR43684">
    <property type="match status" value="1"/>
</dbReference>
<reference evidence="4" key="1">
    <citation type="submission" date="2020-09" db="EMBL/GenBank/DDBJ databases">
        <authorList>
            <person name="Kikuchi T."/>
        </authorList>
    </citation>
    <scope>NUCLEOTIDE SEQUENCE</scope>
    <source>
        <strain evidence="4">SH1</strain>
    </source>
</reference>
<dbReference type="Gene3D" id="3.90.226.10">
    <property type="entry name" value="2-enoyl-CoA Hydratase, Chain A, domain 1"/>
    <property type="match status" value="1"/>
</dbReference>
<dbReference type="EMBL" id="CAJFCW020000002">
    <property type="protein sequence ID" value="CAG9089054.1"/>
    <property type="molecule type" value="Genomic_DNA"/>
</dbReference>
<dbReference type="InterPro" id="IPR051053">
    <property type="entry name" value="ECH/Chromodomain_protein"/>
</dbReference>
<name>A0A811K1P0_9BILA</name>
<comment type="caution">
    <text evidence="4">The sequence shown here is derived from an EMBL/GenBank/DDBJ whole genome shotgun (WGS) entry which is preliminary data.</text>
</comment>
<evidence type="ECO:0000256" key="1">
    <source>
        <dbReference type="ARBA" id="ARBA00004275"/>
    </source>
</evidence>
<proteinExistence type="predicted"/>
<dbReference type="AlphaFoldDB" id="A0A811K1P0"/>
<dbReference type="SUPFAM" id="SSF52096">
    <property type="entry name" value="ClpP/crotonase"/>
    <property type="match status" value="1"/>
</dbReference>
<protein>
    <submittedName>
        <fullName evidence="4">Uncharacterized protein</fullName>
    </submittedName>
</protein>
<dbReference type="InterPro" id="IPR014748">
    <property type="entry name" value="Enoyl-CoA_hydra_C"/>
</dbReference>
<dbReference type="GO" id="GO:0004165">
    <property type="term" value="F:delta(3)-delta(2)-enoyl-CoA isomerase activity"/>
    <property type="evidence" value="ECO:0007669"/>
    <property type="project" value="UniProtKB-ARBA"/>
</dbReference>
<keyword evidence="3" id="KW-0413">Isomerase</keyword>
<dbReference type="CDD" id="cd06558">
    <property type="entry name" value="crotonase-like"/>
    <property type="match status" value="1"/>
</dbReference>
<gene>
    <name evidence="4" type="ORF">BOKJ2_LOCUS2629</name>
</gene>
<dbReference type="Proteomes" id="UP000614601">
    <property type="component" value="Unassembled WGS sequence"/>
</dbReference>
<dbReference type="EMBL" id="CAJFDH010000002">
    <property type="protein sequence ID" value="CAD5209336.1"/>
    <property type="molecule type" value="Genomic_DNA"/>
</dbReference>